<dbReference type="HOGENOM" id="CLU_179200_0_0_11"/>
<dbReference type="RefSeq" id="WP_013871889.1">
    <property type="nucleotide sequence ID" value="NC_015656.1"/>
</dbReference>
<accession>F8B4F3</accession>
<dbReference type="InterPro" id="IPR046156">
    <property type="entry name" value="DUF6158"/>
</dbReference>
<sequence length="102" mass="11142">MTDSEVATAGQVGIDDGMKHRPEGVPPGDLSDEDLVREVEHLHATRHDTFLHGTGDAFDTHTSRMLSLEYEYRRRFAAVLTPDPLRTRAGSRRAAAAGRAGS</sequence>
<reference evidence="2 3" key="1">
    <citation type="submission" date="2011-05" db="EMBL/GenBank/DDBJ databases">
        <title>Complete sequence of chromosome of Frankia symbiont of Datisca glomerata.</title>
        <authorList>
            <consortium name="US DOE Joint Genome Institute"/>
            <person name="Lucas S."/>
            <person name="Han J."/>
            <person name="Lapidus A."/>
            <person name="Cheng J.-F."/>
            <person name="Goodwin L."/>
            <person name="Pitluck S."/>
            <person name="Peters L."/>
            <person name="Mikhailova N."/>
            <person name="Chertkov O."/>
            <person name="Teshima H."/>
            <person name="Han C."/>
            <person name="Tapia R."/>
            <person name="Land M."/>
            <person name="Hauser L."/>
            <person name="Kyrpides N."/>
            <person name="Ivanova N."/>
            <person name="Pagani I."/>
            <person name="Berry A."/>
            <person name="Pawlowski K."/>
            <person name="Persson T."/>
            <person name="Vanden Heuvel B."/>
            <person name="Benson D."/>
            <person name="Woyke T."/>
        </authorList>
    </citation>
    <scope>NUCLEOTIDE SEQUENCE [LARGE SCALE GENOMIC DNA]</scope>
    <source>
        <strain evidence="3">4085684</strain>
    </source>
</reference>
<dbReference type="eggNOG" id="ENOG5032Y7X">
    <property type="taxonomic scope" value="Bacteria"/>
</dbReference>
<dbReference type="KEGG" id="fsy:FsymDg_0326"/>
<dbReference type="AlphaFoldDB" id="F8B4F3"/>
<keyword evidence="3" id="KW-1185">Reference proteome</keyword>
<protein>
    <submittedName>
        <fullName evidence="2">Uncharacterized protein</fullName>
    </submittedName>
</protein>
<dbReference type="Proteomes" id="UP000001549">
    <property type="component" value="Chromosome"/>
</dbReference>
<evidence type="ECO:0000313" key="3">
    <source>
        <dbReference type="Proteomes" id="UP000001549"/>
    </source>
</evidence>
<dbReference type="STRING" id="656024.FsymDg_0326"/>
<gene>
    <name evidence="2" type="ordered locus">FsymDg_0326</name>
</gene>
<evidence type="ECO:0000256" key="1">
    <source>
        <dbReference type="SAM" id="MobiDB-lite"/>
    </source>
</evidence>
<evidence type="ECO:0000313" key="2">
    <source>
        <dbReference type="EMBL" id="AEH07894.1"/>
    </source>
</evidence>
<organism evidence="2 3">
    <name type="scientific">Candidatus Protofrankia datiscae</name>
    <dbReference type="NCBI Taxonomy" id="2716812"/>
    <lineage>
        <taxon>Bacteria</taxon>
        <taxon>Bacillati</taxon>
        <taxon>Actinomycetota</taxon>
        <taxon>Actinomycetes</taxon>
        <taxon>Frankiales</taxon>
        <taxon>Frankiaceae</taxon>
        <taxon>Protofrankia</taxon>
    </lineage>
</organism>
<feature type="region of interest" description="Disordered" evidence="1">
    <location>
        <begin position="1"/>
        <end position="31"/>
    </location>
</feature>
<dbReference type="Pfam" id="PF19655">
    <property type="entry name" value="DUF6158"/>
    <property type="match status" value="1"/>
</dbReference>
<name>F8B4F3_9ACTN</name>
<dbReference type="EMBL" id="CP002801">
    <property type="protein sequence ID" value="AEH07894.1"/>
    <property type="molecule type" value="Genomic_DNA"/>
</dbReference>
<proteinExistence type="predicted"/>